<evidence type="ECO:0000313" key="3">
    <source>
        <dbReference type="Proteomes" id="UP000031737"/>
    </source>
</evidence>
<feature type="transmembrane region" description="Helical" evidence="1">
    <location>
        <begin position="18"/>
        <end position="40"/>
    </location>
</feature>
<keyword evidence="1" id="KW-0472">Membrane</keyword>
<dbReference type="Proteomes" id="UP000031737">
    <property type="component" value="Unassembled WGS sequence"/>
</dbReference>
<comment type="caution">
    <text evidence="2">The sequence shown here is derived from an EMBL/GenBank/DDBJ whole genome shotgun (WGS) entry which is preliminary data.</text>
</comment>
<protein>
    <submittedName>
        <fullName evidence="2">Uncharacterized protein</fullName>
    </submittedName>
</protein>
<sequence length="77" mass="8759">MGHDAQTPNFFLTYHKKILSLFVCLIFFSTFCFLPSSWCCCCCCFSFLNFVVVPPFVISFSLACFVPLLHRSLLGVC</sequence>
<accession>A0A061ISY7</accession>
<evidence type="ECO:0000313" key="2">
    <source>
        <dbReference type="EMBL" id="ESL04911.1"/>
    </source>
</evidence>
<organism evidence="2 3">
    <name type="scientific">Trypanosoma rangeli SC58</name>
    <dbReference type="NCBI Taxonomy" id="429131"/>
    <lineage>
        <taxon>Eukaryota</taxon>
        <taxon>Discoba</taxon>
        <taxon>Euglenozoa</taxon>
        <taxon>Kinetoplastea</taxon>
        <taxon>Metakinetoplastina</taxon>
        <taxon>Trypanosomatida</taxon>
        <taxon>Trypanosomatidae</taxon>
        <taxon>Trypanosoma</taxon>
        <taxon>Herpetosoma</taxon>
    </lineage>
</organism>
<reference evidence="2 3" key="1">
    <citation type="submission" date="2013-07" db="EMBL/GenBank/DDBJ databases">
        <authorList>
            <person name="Stoco P.H."/>
            <person name="Wagner G."/>
            <person name="Gerber A."/>
            <person name="Zaha A."/>
            <person name="Thompson C."/>
            <person name="Bartholomeu D.C."/>
            <person name="Luckemeyer D.D."/>
            <person name="Bahia D."/>
            <person name="Loreto E."/>
            <person name="Prestes E.B."/>
            <person name="Lima F.M."/>
            <person name="Rodrigues-Luiz G."/>
            <person name="Vallejo G.A."/>
            <person name="Filho J.F."/>
            <person name="Monteiro K.M."/>
            <person name="Tyler K.M."/>
            <person name="de Almeida L.G."/>
            <person name="Ortiz M.F."/>
            <person name="Siervo M.A."/>
            <person name="de Moraes M.H."/>
            <person name="Cunha O.L."/>
            <person name="Mendonca-Neto R."/>
            <person name="Silva R."/>
            <person name="Teixeira S.M."/>
            <person name="Murta S.M."/>
            <person name="Sincero T.C."/>
            <person name="Mendes T.A."/>
            <person name="Urmenyi T.P."/>
            <person name="Silva V.G."/>
            <person name="da Rocha W.D."/>
            <person name="Andersson B."/>
            <person name="Romanha A.J."/>
            <person name="Steindel M."/>
            <person name="de Vasconcelos A.T."/>
            <person name="Grisard E.C."/>
        </authorList>
    </citation>
    <scope>NUCLEOTIDE SEQUENCE [LARGE SCALE GENOMIC DNA]</scope>
    <source>
        <strain evidence="2 3">SC58</strain>
    </source>
</reference>
<name>A0A061ISY7_TRYRA</name>
<dbReference type="EMBL" id="AUPL01008013">
    <property type="protein sequence ID" value="ESL04911.1"/>
    <property type="molecule type" value="Genomic_DNA"/>
</dbReference>
<evidence type="ECO:0000256" key="1">
    <source>
        <dbReference type="SAM" id="Phobius"/>
    </source>
</evidence>
<keyword evidence="1" id="KW-1133">Transmembrane helix</keyword>
<proteinExistence type="predicted"/>
<feature type="transmembrane region" description="Helical" evidence="1">
    <location>
        <begin position="47"/>
        <end position="69"/>
    </location>
</feature>
<dbReference type="AlphaFoldDB" id="A0A061ISY7"/>
<gene>
    <name evidence="2" type="ORF">TRSC58_07532</name>
</gene>
<keyword evidence="1" id="KW-0812">Transmembrane</keyword>
<keyword evidence="3" id="KW-1185">Reference proteome</keyword>
<dbReference type="VEuPathDB" id="TriTrypDB:TRSC58_07532"/>